<dbReference type="PANTHER" id="PTHR47936">
    <property type="entry name" value="PPR_LONG DOMAIN-CONTAINING PROTEIN"/>
    <property type="match status" value="1"/>
</dbReference>
<dbReference type="NCBIfam" id="TIGR00756">
    <property type="entry name" value="PPR"/>
    <property type="match status" value="2"/>
</dbReference>
<dbReference type="Proteomes" id="UP000594261">
    <property type="component" value="Chromosome 8"/>
</dbReference>
<evidence type="ECO:0000313" key="5">
    <source>
        <dbReference type="EnsemblPlants" id="QL08p063505:mrna:CDS:1"/>
    </source>
</evidence>
<organism evidence="5 6">
    <name type="scientific">Quercus lobata</name>
    <name type="common">Valley oak</name>
    <dbReference type="NCBI Taxonomy" id="97700"/>
    <lineage>
        <taxon>Eukaryota</taxon>
        <taxon>Viridiplantae</taxon>
        <taxon>Streptophyta</taxon>
        <taxon>Embryophyta</taxon>
        <taxon>Tracheophyta</taxon>
        <taxon>Spermatophyta</taxon>
        <taxon>Magnoliopsida</taxon>
        <taxon>eudicotyledons</taxon>
        <taxon>Gunneridae</taxon>
        <taxon>Pentapetalae</taxon>
        <taxon>rosids</taxon>
        <taxon>fabids</taxon>
        <taxon>Fagales</taxon>
        <taxon>Fagaceae</taxon>
        <taxon>Quercus</taxon>
    </lineage>
</organism>
<dbReference type="Gene3D" id="1.25.40.10">
    <property type="entry name" value="Tetratricopeptide repeat domain"/>
    <property type="match status" value="1"/>
</dbReference>
<dbReference type="Pfam" id="PF17177">
    <property type="entry name" value="PPR_long"/>
    <property type="match status" value="1"/>
</dbReference>
<dbReference type="EnsemblPlants" id="QL08p063505:mrna">
    <property type="protein sequence ID" value="QL08p063505:mrna:CDS:1"/>
    <property type="gene ID" value="QL08p063505"/>
</dbReference>
<dbReference type="OrthoDB" id="185373at2759"/>
<dbReference type="InterPro" id="IPR033443">
    <property type="entry name" value="PROP1-like_PPR_dom"/>
</dbReference>
<dbReference type="KEGG" id="qlo:115957382"/>
<evidence type="ECO:0000259" key="4">
    <source>
        <dbReference type="Pfam" id="PF17177"/>
    </source>
</evidence>
<feature type="repeat" description="PPR" evidence="3">
    <location>
        <begin position="179"/>
        <end position="213"/>
    </location>
</feature>
<dbReference type="PROSITE" id="PS51375">
    <property type="entry name" value="PPR"/>
    <property type="match status" value="3"/>
</dbReference>
<dbReference type="OMA" id="GANACTF"/>
<reference evidence="5 6" key="1">
    <citation type="journal article" date="2016" name="G3 (Bethesda)">
        <title>First Draft Assembly and Annotation of the Genome of a California Endemic Oak Quercus lobata Nee (Fagaceae).</title>
        <authorList>
            <person name="Sork V.L."/>
            <person name="Fitz-Gibbon S.T."/>
            <person name="Puiu D."/>
            <person name="Crepeau M."/>
            <person name="Gugger P.F."/>
            <person name="Sherman R."/>
            <person name="Stevens K."/>
            <person name="Langley C.H."/>
            <person name="Pellegrini M."/>
            <person name="Salzberg S.L."/>
        </authorList>
    </citation>
    <scope>NUCLEOTIDE SEQUENCE [LARGE SCALE GENOMIC DNA]</scope>
    <source>
        <strain evidence="5 6">cv. SW786</strain>
    </source>
</reference>
<dbReference type="RefSeq" id="XP_030931468.1">
    <property type="nucleotide sequence ID" value="XM_031075608.1"/>
</dbReference>
<dbReference type="FunCoup" id="A0A7N2MFM4">
    <property type="interactions" value="87"/>
</dbReference>
<evidence type="ECO:0000256" key="3">
    <source>
        <dbReference type="PROSITE-ProRule" id="PRU00708"/>
    </source>
</evidence>
<gene>
    <name evidence="5" type="primary">LOC115957382</name>
</gene>
<protein>
    <recommendedName>
        <fullName evidence="4">PROP1-like PPR domain-containing protein</fullName>
    </recommendedName>
</protein>
<dbReference type="InParanoid" id="A0A7N2MFM4"/>
<dbReference type="AlphaFoldDB" id="A0A7N2MFM4"/>
<comment type="similarity">
    <text evidence="1">Belongs to the PPR family. P subfamily.</text>
</comment>
<dbReference type="Gramene" id="QL08p063505:mrna">
    <property type="protein sequence ID" value="QL08p063505:mrna:CDS:1"/>
    <property type="gene ID" value="QL08p063505"/>
</dbReference>
<dbReference type="InterPro" id="IPR011990">
    <property type="entry name" value="TPR-like_helical_dom_sf"/>
</dbReference>
<dbReference type="EMBL" id="LRBV02000008">
    <property type="status" value="NOT_ANNOTATED_CDS"/>
    <property type="molecule type" value="Genomic_DNA"/>
</dbReference>
<dbReference type="GeneID" id="115957382"/>
<keyword evidence="2" id="KW-0677">Repeat</keyword>
<evidence type="ECO:0000256" key="1">
    <source>
        <dbReference type="ARBA" id="ARBA00007626"/>
    </source>
</evidence>
<name>A0A7N2MFM4_QUELO</name>
<reference evidence="5" key="2">
    <citation type="submission" date="2021-01" db="UniProtKB">
        <authorList>
            <consortium name="EnsemblPlants"/>
        </authorList>
    </citation>
    <scope>IDENTIFICATION</scope>
</reference>
<dbReference type="InterPro" id="IPR002885">
    <property type="entry name" value="PPR_rpt"/>
</dbReference>
<sequence length="339" mass="38472">MSLFRKLPHKPHNSLSILSITNRFFKTLNPEPFPDVPTSAYYDDLVISAGRDRDFDTLRHLLNKRVKDGCFNTTNTFKFITNNDVPALSVLLDELTTNTLARLDKGFARKSAYDSLVARLCKLNQIDGALRVIETMASGEYGLNACTFHPVLNVLTKKKEMERAWRVVEMMREFQIPPDLTAYNYFLMAYCFNGDVNSAADLLTKMVQAGVSADTRTYDALVLGACKAGKVEGALVILRSMVDDGVPMLLSTHMYVIRALLGMGYNAQAVKFVRCFAGKDTWLDKNNFGCLASRFIELQRFDEAKLVVEEMKKRELEMGEKLKDFYQINCKDQNFKINK</sequence>
<evidence type="ECO:0000313" key="6">
    <source>
        <dbReference type="Proteomes" id="UP000594261"/>
    </source>
</evidence>
<proteinExistence type="inferred from homology"/>
<feature type="domain" description="PROP1-like PPR" evidence="4">
    <location>
        <begin position="124"/>
        <end position="240"/>
    </location>
</feature>
<feature type="repeat" description="PPR" evidence="3">
    <location>
        <begin position="214"/>
        <end position="248"/>
    </location>
</feature>
<keyword evidence="6" id="KW-1185">Reference proteome</keyword>
<feature type="repeat" description="PPR" evidence="3">
    <location>
        <begin position="144"/>
        <end position="178"/>
    </location>
</feature>
<accession>A0A7N2MFM4</accession>
<dbReference type="PANTHER" id="PTHR47936:SF3">
    <property type="entry name" value="PENTACOTRIPEPTIDE-REPEAT REGION OF PRORP DOMAIN-CONTAINING PROTEIN"/>
    <property type="match status" value="1"/>
</dbReference>
<evidence type="ECO:0000256" key="2">
    <source>
        <dbReference type="ARBA" id="ARBA00022737"/>
    </source>
</evidence>